<evidence type="ECO:0000256" key="4">
    <source>
        <dbReference type="ARBA" id="ARBA00023136"/>
    </source>
</evidence>
<dbReference type="GO" id="GO:0045332">
    <property type="term" value="P:phospholipid translocation"/>
    <property type="evidence" value="ECO:0007669"/>
    <property type="project" value="TreeGrafter"/>
</dbReference>
<dbReference type="AlphaFoldDB" id="A0AAN7YGU5"/>
<evidence type="ECO:0000256" key="5">
    <source>
        <dbReference type="SAM" id="Phobius"/>
    </source>
</evidence>
<feature type="transmembrane region" description="Helical" evidence="5">
    <location>
        <begin position="114"/>
        <end position="134"/>
    </location>
</feature>
<dbReference type="Gene3D" id="1.20.1280.290">
    <property type="match status" value="2"/>
</dbReference>
<dbReference type="PANTHER" id="PTHR14856:SF9">
    <property type="entry name" value="PQ-LOOP REPEAT-CONTAINING PROTEIN 1"/>
    <property type="match status" value="1"/>
</dbReference>
<dbReference type="GO" id="GO:0016020">
    <property type="term" value="C:membrane"/>
    <property type="evidence" value="ECO:0007669"/>
    <property type="project" value="UniProtKB-SubCell"/>
</dbReference>
<keyword evidence="4 5" id="KW-0472">Membrane</keyword>
<dbReference type="GO" id="GO:0042147">
    <property type="term" value="P:retrograde transport, endosome to Golgi"/>
    <property type="evidence" value="ECO:0007669"/>
    <property type="project" value="TreeGrafter"/>
</dbReference>
<keyword evidence="3 5" id="KW-1133">Transmembrane helix</keyword>
<comment type="subcellular location">
    <subcellularLocation>
        <location evidence="1">Membrane</location>
        <topology evidence="1">Multi-pass membrane protein</topology>
    </subcellularLocation>
</comment>
<protein>
    <recommendedName>
        <fullName evidence="8">PQ loop repeat protein</fullName>
    </recommendedName>
</protein>
<feature type="transmembrane region" description="Helical" evidence="5">
    <location>
        <begin position="140"/>
        <end position="162"/>
    </location>
</feature>
<evidence type="ECO:0000256" key="2">
    <source>
        <dbReference type="ARBA" id="ARBA00022692"/>
    </source>
</evidence>
<dbReference type="InterPro" id="IPR052241">
    <property type="entry name" value="SLC66/Scramblase_ANY1"/>
</dbReference>
<dbReference type="EMBL" id="JAVRRL010000101">
    <property type="protein sequence ID" value="KAK5107933.1"/>
    <property type="molecule type" value="Genomic_DNA"/>
</dbReference>
<gene>
    <name evidence="6" type="ORF">LTR62_000538</name>
</gene>
<dbReference type="GO" id="GO:0005768">
    <property type="term" value="C:endosome"/>
    <property type="evidence" value="ECO:0007669"/>
    <property type="project" value="TreeGrafter"/>
</dbReference>
<name>A0AAN7YGU5_9PEZI</name>
<dbReference type="GO" id="GO:0005829">
    <property type="term" value="C:cytosol"/>
    <property type="evidence" value="ECO:0007669"/>
    <property type="project" value="GOC"/>
</dbReference>
<dbReference type="PANTHER" id="PTHR14856">
    <property type="entry name" value="PQ-LOOP REPEAT-CONTAINING PROTEIN 1-LIKE PROTEIN"/>
    <property type="match status" value="1"/>
</dbReference>
<feature type="transmembrane region" description="Helical" evidence="5">
    <location>
        <begin position="203"/>
        <end position="221"/>
    </location>
</feature>
<accession>A0AAN7YGU5</accession>
<dbReference type="Pfam" id="PF04193">
    <property type="entry name" value="PQ-loop"/>
    <property type="match status" value="2"/>
</dbReference>
<evidence type="ECO:0000313" key="7">
    <source>
        <dbReference type="Proteomes" id="UP001310890"/>
    </source>
</evidence>
<evidence type="ECO:0000313" key="6">
    <source>
        <dbReference type="EMBL" id="KAK5107933.1"/>
    </source>
</evidence>
<evidence type="ECO:0008006" key="8">
    <source>
        <dbReference type="Google" id="ProtNLM"/>
    </source>
</evidence>
<dbReference type="Proteomes" id="UP001310890">
    <property type="component" value="Unassembled WGS sequence"/>
</dbReference>
<dbReference type="GO" id="GO:0005802">
    <property type="term" value="C:trans-Golgi network"/>
    <property type="evidence" value="ECO:0007669"/>
    <property type="project" value="TreeGrafter"/>
</dbReference>
<dbReference type="InterPro" id="IPR006603">
    <property type="entry name" value="PQ-loop_rpt"/>
</dbReference>
<dbReference type="SMART" id="SM00679">
    <property type="entry name" value="CTNS"/>
    <property type="match status" value="2"/>
</dbReference>
<evidence type="ECO:0000256" key="3">
    <source>
        <dbReference type="ARBA" id="ARBA00022989"/>
    </source>
</evidence>
<organism evidence="6 7">
    <name type="scientific">Meristemomyces frigidus</name>
    <dbReference type="NCBI Taxonomy" id="1508187"/>
    <lineage>
        <taxon>Eukaryota</taxon>
        <taxon>Fungi</taxon>
        <taxon>Dikarya</taxon>
        <taxon>Ascomycota</taxon>
        <taxon>Pezizomycotina</taxon>
        <taxon>Dothideomycetes</taxon>
        <taxon>Dothideomycetidae</taxon>
        <taxon>Mycosphaerellales</taxon>
        <taxon>Teratosphaeriaceae</taxon>
        <taxon>Meristemomyces</taxon>
    </lineage>
</organism>
<keyword evidence="2 5" id="KW-0812">Transmembrane</keyword>
<comment type="caution">
    <text evidence="6">The sequence shown here is derived from an EMBL/GenBank/DDBJ whole genome shotgun (WGS) entry which is preliminary data.</text>
</comment>
<proteinExistence type="predicted"/>
<sequence length="328" mass="36832">MSLLHSIGNSISPRPPPTAKAPAVPPAWHFMPDRLRSHLPTIVLSELTSKEQALSLTHGNDLRMNKQLTLLNSTMSLLRWTVTKIAPVFIVTSPVTSYADQIWSIHRTRSSAGFSLDIPLIMLVSSILKVFYWFGAHYDFPLLIQASIMIFVQLLCLHVALLHRPPFGAQHSLAQPFAGAKDNPDSQVQRPYNFWQWRSRKPYWQFLAYYTVVLAVLQVVIGRQASYVLVQGYVALSVEAVLPIPQILQNHRSRSCKGFRLSVLVNWLVGDAFKMTYFFLSEGGVPWAFKLCGLFQAGCDIFLGVQYWMYGDGEAGEVDGGVKLPRVA</sequence>
<dbReference type="FunFam" id="1.20.1280.290:FF:000005">
    <property type="entry name" value="PQ-loop repeat-containing protein 1"/>
    <property type="match status" value="1"/>
</dbReference>
<reference evidence="6" key="1">
    <citation type="submission" date="2023-08" db="EMBL/GenBank/DDBJ databases">
        <title>Black Yeasts Isolated from many extreme environments.</title>
        <authorList>
            <person name="Coleine C."/>
            <person name="Stajich J.E."/>
            <person name="Selbmann L."/>
        </authorList>
    </citation>
    <scope>NUCLEOTIDE SEQUENCE</scope>
    <source>
        <strain evidence="6">CCFEE 5401</strain>
    </source>
</reference>
<evidence type="ECO:0000256" key="1">
    <source>
        <dbReference type="ARBA" id="ARBA00004141"/>
    </source>
</evidence>